<gene>
    <name evidence="1" type="ORF">BJP51_06805</name>
</gene>
<dbReference type="GeneID" id="31573996"/>
<evidence type="ECO:0000313" key="2">
    <source>
        <dbReference type="Proteomes" id="UP000187465"/>
    </source>
</evidence>
<organism evidence="1 2">
    <name type="scientific">Paenibacillus odorifer</name>
    <dbReference type="NCBI Taxonomy" id="189426"/>
    <lineage>
        <taxon>Bacteria</taxon>
        <taxon>Bacillati</taxon>
        <taxon>Bacillota</taxon>
        <taxon>Bacilli</taxon>
        <taxon>Bacillales</taxon>
        <taxon>Paenibacillaceae</taxon>
        <taxon>Paenibacillus</taxon>
    </lineage>
</organism>
<proteinExistence type="predicted"/>
<dbReference type="AlphaFoldDB" id="A0A1R0WVU7"/>
<dbReference type="RefSeq" id="WP_036678596.1">
    <property type="nucleotide sequence ID" value="NZ_CP009428.1"/>
</dbReference>
<accession>A0A1R0WVU7</accession>
<name>A0A1R0WVU7_9BACL</name>
<dbReference type="KEGG" id="pod:PODO_28220"/>
<sequence length="84" mass="7981">MELSFNHSTFEELDLSSLMDLNGGGWLTKAVGVASSVVGVGVAAAGVPAIASSCAILGAIATVPALPALGLAAAVAGVGVAIFG</sequence>
<comment type="caution">
    <text evidence="1">The sequence shown here is derived from an EMBL/GenBank/DDBJ whole genome shotgun (WGS) entry which is preliminary data.</text>
</comment>
<protein>
    <submittedName>
        <fullName evidence="1">Uncharacterized protein</fullName>
    </submittedName>
</protein>
<reference evidence="1 2" key="1">
    <citation type="submission" date="2016-10" db="EMBL/GenBank/DDBJ databases">
        <title>Paenibacillus species isolates.</title>
        <authorList>
            <person name="Beno S.M."/>
        </authorList>
    </citation>
    <scope>NUCLEOTIDE SEQUENCE [LARGE SCALE GENOMIC DNA]</scope>
    <source>
        <strain evidence="1 2">FSL H7-0604</strain>
    </source>
</reference>
<dbReference type="Proteomes" id="UP000187465">
    <property type="component" value="Unassembled WGS sequence"/>
</dbReference>
<dbReference type="EMBL" id="MKQP01000067">
    <property type="protein sequence ID" value="OMD22519.1"/>
    <property type="molecule type" value="Genomic_DNA"/>
</dbReference>
<evidence type="ECO:0000313" key="1">
    <source>
        <dbReference type="EMBL" id="OMD22519.1"/>
    </source>
</evidence>